<dbReference type="GO" id="GO:0004190">
    <property type="term" value="F:aspartic-type endopeptidase activity"/>
    <property type="evidence" value="ECO:0007669"/>
    <property type="project" value="InterPro"/>
</dbReference>
<sequence>MAALKMKSGTGDFSKPQVEKHARSPDGRPICHLFGKLGYIRRFCPEKKQKEEGVTGKAIGMLRAGSGDTAGNSSEGIPLLLIDLSQLGTKEVTVQGETVEAVIDTGAAVSVMAPSTVVQLGLAIHAGGCPSIVMVNGLKAPPLGSVEFAVEIAGMIVATKGIILDMKGIRLLLGNDTLKKFKRLEIQYGEGRPKLWFDELPVGLLGEEEHGARDGASEKIIIREGRNLPPRSLVAVEIEPLSPVLACSLPERGRRGGWGDRKPD</sequence>
<name>A0AAD5LMQ2_9CRUS</name>
<keyword evidence="3" id="KW-1185">Reference proteome</keyword>
<dbReference type="InterPro" id="IPR001969">
    <property type="entry name" value="Aspartic_peptidase_AS"/>
</dbReference>
<dbReference type="AlphaFoldDB" id="A0AAD5LMQ2"/>
<dbReference type="SUPFAM" id="SSF50630">
    <property type="entry name" value="Acid proteases"/>
    <property type="match status" value="1"/>
</dbReference>
<evidence type="ECO:0000313" key="3">
    <source>
        <dbReference type="Proteomes" id="UP000820818"/>
    </source>
</evidence>
<evidence type="ECO:0000313" key="2">
    <source>
        <dbReference type="EMBL" id="KAI9565088.1"/>
    </source>
</evidence>
<proteinExistence type="predicted"/>
<evidence type="ECO:0008006" key="4">
    <source>
        <dbReference type="Google" id="ProtNLM"/>
    </source>
</evidence>
<dbReference type="CDD" id="cd00303">
    <property type="entry name" value="retropepsin_like"/>
    <property type="match status" value="1"/>
</dbReference>
<feature type="region of interest" description="Disordered" evidence="1">
    <location>
        <begin position="1"/>
        <end position="25"/>
    </location>
</feature>
<dbReference type="Proteomes" id="UP000820818">
    <property type="component" value="Linkage Group LG1"/>
</dbReference>
<dbReference type="GO" id="GO:0006508">
    <property type="term" value="P:proteolysis"/>
    <property type="evidence" value="ECO:0007669"/>
    <property type="project" value="InterPro"/>
</dbReference>
<dbReference type="Gene3D" id="2.40.70.10">
    <property type="entry name" value="Acid Proteases"/>
    <property type="match status" value="1"/>
</dbReference>
<dbReference type="PROSITE" id="PS00141">
    <property type="entry name" value="ASP_PROTEASE"/>
    <property type="match status" value="1"/>
</dbReference>
<dbReference type="EMBL" id="WJBH02000001">
    <property type="protein sequence ID" value="KAI9565088.1"/>
    <property type="molecule type" value="Genomic_DNA"/>
</dbReference>
<reference evidence="2 3" key="1">
    <citation type="submission" date="2022-05" db="EMBL/GenBank/DDBJ databases">
        <title>A multi-omics perspective on studying reproductive biology in Daphnia sinensis.</title>
        <authorList>
            <person name="Jia J."/>
        </authorList>
    </citation>
    <scope>NUCLEOTIDE SEQUENCE [LARGE SCALE GENOMIC DNA]</scope>
    <source>
        <strain evidence="2 3">WSL</strain>
    </source>
</reference>
<dbReference type="InterPro" id="IPR021109">
    <property type="entry name" value="Peptidase_aspartic_dom_sf"/>
</dbReference>
<dbReference type="Pfam" id="PF13975">
    <property type="entry name" value="gag-asp_proteas"/>
    <property type="match status" value="1"/>
</dbReference>
<comment type="caution">
    <text evidence="2">The sequence shown here is derived from an EMBL/GenBank/DDBJ whole genome shotgun (WGS) entry which is preliminary data.</text>
</comment>
<organism evidence="2 3">
    <name type="scientific">Daphnia sinensis</name>
    <dbReference type="NCBI Taxonomy" id="1820382"/>
    <lineage>
        <taxon>Eukaryota</taxon>
        <taxon>Metazoa</taxon>
        <taxon>Ecdysozoa</taxon>
        <taxon>Arthropoda</taxon>
        <taxon>Crustacea</taxon>
        <taxon>Branchiopoda</taxon>
        <taxon>Diplostraca</taxon>
        <taxon>Cladocera</taxon>
        <taxon>Anomopoda</taxon>
        <taxon>Daphniidae</taxon>
        <taxon>Daphnia</taxon>
        <taxon>Daphnia similis group</taxon>
    </lineage>
</organism>
<protein>
    <recommendedName>
        <fullName evidence="4">Peptidase A2 domain-containing protein</fullName>
    </recommendedName>
</protein>
<gene>
    <name evidence="2" type="ORF">GHT06_008842</name>
</gene>
<accession>A0AAD5LMQ2</accession>
<evidence type="ECO:0000256" key="1">
    <source>
        <dbReference type="SAM" id="MobiDB-lite"/>
    </source>
</evidence>